<dbReference type="KEGG" id="tbr:Tb09.244.1630"/>
<sequence>MWSFTTRTGDVSGFDASMDLTKFQLFVSVTDIFDTFFFHRCRDFSARTFLLLYIREPLCAFNLYILLLLCQYGQFSCPKRWRFFLTFLCFFFVAVRMPLATASFIGSTFFLDFLNFYTIVTLYTFLNFRQFALLQT</sequence>
<name>Q38CQ4_TRYB2</name>
<dbReference type="GeneID" id="3661312"/>
<dbReference type="EMBL" id="CM000207">
    <property type="protein sequence ID" value="EAN77416.1"/>
    <property type="molecule type" value="Genomic_DNA"/>
</dbReference>
<organism evidence="2 3">
    <name type="scientific">Trypanosoma brucei brucei (strain 927/4 GUTat10.1)</name>
    <dbReference type="NCBI Taxonomy" id="185431"/>
    <lineage>
        <taxon>Eukaryota</taxon>
        <taxon>Discoba</taxon>
        <taxon>Euglenozoa</taxon>
        <taxon>Kinetoplastea</taxon>
        <taxon>Metakinetoplastina</taxon>
        <taxon>Trypanosomatida</taxon>
        <taxon>Trypanosomatidae</taxon>
        <taxon>Trypanosoma</taxon>
    </lineage>
</organism>
<evidence type="ECO:0000256" key="1">
    <source>
        <dbReference type="SAM" id="Phobius"/>
    </source>
</evidence>
<keyword evidence="3" id="KW-1185">Reference proteome</keyword>
<reference evidence="2 3" key="2">
    <citation type="journal article" date="2005" name="Science">
        <title>The genome of the African trypanosome Trypanosoma brucei.</title>
        <authorList>
            <person name="Berriman M."/>
            <person name="Ghedin E."/>
            <person name="Hertz-Fowler C."/>
            <person name="Blandin G."/>
            <person name="Renauld H."/>
            <person name="Bartholomeu D.C."/>
            <person name="Lennard N.J."/>
            <person name="Caler E."/>
            <person name="Hamlin N.E."/>
            <person name="Haas B."/>
            <person name="Bohme U."/>
            <person name="Hannick L."/>
            <person name="Aslett M.A."/>
            <person name="Shallom J."/>
            <person name="Marcello L."/>
            <person name="Hou L."/>
            <person name="Wickstead B."/>
            <person name="Alsmark U.C."/>
            <person name="Arrowsmith C."/>
            <person name="Atkin R.J."/>
            <person name="Barron A.J."/>
            <person name="Bringaud F."/>
            <person name="Brooks K."/>
            <person name="Carrington M."/>
            <person name="Cherevach I."/>
            <person name="Chillingworth T.J."/>
            <person name="Churcher C."/>
            <person name="Clark L.N."/>
            <person name="Corton C.H."/>
            <person name="Cronin A."/>
            <person name="Davies R.M."/>
            <person name="Doggett J."/>
            <person name="Djikeng A."/>
            <person name="Feldblyum T."/>
            <person name="Field M.C."/>
            <person name="Fraser A."/>
            <person name="Goodhead I."/>
            <person name="Hance Z."/>
            <person name="Harper D."/>
            <person name="Harris B.R."/>
            <person name="Hauser H."/>
            <person name="Hostetler J."/>
            <person name="Ivens A."/>
            <person name="Jagels K."/>
            <person name="Johnson D."/>
            <person name="Johnson J."/>
            <person name="Jones K."/>
            <person name="Kerhornou A.X."/>
            <person name="Koo H."/>
            <person name="Larke N."/>
            <person name="Landfear S."/>
            <person name="Larkin C."/>
            <person name="Leech V."/>
            <person name="Line A."/>
            <person name="Lord A."/>
            <person name="Macleod A."/>
            <person name="Mooney P.J."/>
            <person name="Moule S."/>
            <person name="Martin D.M."/>
            <person name="Morgan G.W."/>
            <person name="Mungall K."/>
            <person name="Norbertczak H."/>
            <person name="Ormond D."/>
            <person name="Pai G."/>
            <person name="Peacock C.S."/>
            <person name="Peterson J."/>
            <person name="Quail M.A."/>
            <person name="Rabbinowitsch E."/>
            <person name="Rajandream M.A."/>
            <person name="Reitter C."/>
            <person name="Salzberg S.L."/>
            <person name="Sanders M."/>
            <person name="Schobel S."/>
            <person name="Sharp S."/>
            <person name="Simmonds M."/>
            <person name="Simpson A.J."/>
            <person name="Tallon L."/>
            <person name="Turner C.M."/>
            <person name="Tait A."/>
            <person name="Tivey A.R."/>
            <person name="Van Aken S."/>
            <person name="Walker D."/>
            <person name="Wanless D."/>
            <person name="Wang S."/>
            <person name="White B."/>
            <person name="White O."/>
            <person name="Whitehead S."/>
            <person name="Woodward J."/>
            <person name="Wortman J."/>
            <person name="Adams M.D."/>
            <person name="Embley T.M."/>
            <person name="Gull K."/>
            <person name="Ullu E."/>
            <person name="Barry J.D."/>
            <person name="Fairlamb A.H."/>
            <person name="Opperdoes F."/>
            <person name="Barrell B.G."/>
            <person name="Donelson J.E."/>
            <person name="Hall N."/>
            <person name="Fraser C.M."/>
            <person name="Melville S.E."/>
            <person name="El-Sayed N.M."/>
        </authorList>
    </citation>
    <scope>NUCLEOTIDE SEQUENCE [LARGE SCALE GENOMIC DNA]</scope>
    <source>
        <strain evidence="2 3">927/4 GUTat10.1</strain>
    </source>
</reference>
<reference evidence="2 3" key="1">
    <citation type="journal article" date="2005" name="Science">
        <title>Comparative genomics of trypanosomatid parasitic protozoa.</title>
        <authorList>
            <person name="El-Sayed N.M."/>
            <person name="Myler P.J."/>
            <person name="Blandin G."/>
            <person name="Berriman M."/>
            <person name="Crabtree J."/>
            <person name="Aggarwal G."/>
            <person name="Caler E."/>
            <person name="Renauld H."/>
            <person name="Worthey E.A."/>
            <person name="Hertz-Fowler C."/>
            <person name="Ghedin E."/>
            <person name="Peacock C."/>
            <person name="Bartholomeu D.C."/>
            <person name="Haas B.J."/>
            <person name="Tran A.N."/>
            <person name="Wortman J.R."/>
            <person name="Alsmark U.C."/>
            <person name="Angiuoli S."/>
            <person name="Anupama A."/>
            <person name="Badger J."/>
            <person name="Bringaud F."/>
            <person name="Cadag E."/>
            <person name="Carlton J.M."/>
            <person name="Cerqueira G.C."/>
            <person name="Creasy T."/>
            <person name="Delcher A.L."/>
            <person name="Djikeng A."/>
            <person name="Embley T.M."/>
            <person name="Hauser C."/>
            <person name="Ivens A.C."/>
            <person name="Kummerfeld S.K."/>
            <person name="Pereira-Leal J.B."/>
            <person name="Nilsson D."/>
            <person name="Peterson J."/>
            <person name="Salzberg S.L."/>
            <person name="Shallom J."/>
            <person name="Silva J.C."/>
            <person name="Sundaram J."/>
            <person name="Westenberger S."/>
            <person name="White O."/>
            <person name="Melville S.E."/>
            <person name="Donelson J.E."/>
            <person name="Andersson B."/>
            <person name="Stuart K.D."/>
            <person name="Hall N."/>
        </authorList>
    </citation>
    <scope>NUCLEOTIDE SEQUENCE [LARGE SCALE GENOMIC DNA]</scope>
    <source>
        <strain evidence="2 3">927/4 GUTat10.1</strain>
    </source>
</reference>
<evidence type="ECO:0000313" key="3">
    <source>
        <dbReference type="Proteomes" id="UP000008524"/>
    </source>
</evidence>
<dbReference type="RefSeq" id="XP_827746.1">
    <property type="nucleotide sequence ID" value="XM_822653.1"/>
</dbReference>
<keyword evidence="1" id="KW-0812">Transmembrane</keyword>
<keyword evidence="1" id="KW-0472">Membrane</keyword>
<feature type="transmembrane region" description="Helical" evidence="1">
    <location>
        <begin position="105"/>
        <end position="126"/>
    </location>
</feature>
<accession>Q38CQ4</accession>
<proteinExistence type="predicted"/>
<gene>
    <name evidence="2" type="ORF">Tb09.244.1630</name>
</gene>
<dbReference type="Proteomes" id="UP000008524">
    <property type="component" value="Chromosome 9"/>
</dbReference>
<feature type="transmembrane region" description="Helical" evidence="1">
    <location>
        <begin position="81"/>
        <end position="99"/>
    </location>
</feature>
<dbReference type="InParanoid" id="Q38CQ4"/>
<dbReference type="AlphaFoldDB" id="Q38CQ4"/>
<keyword evidence="1" id="KW-1133">Transmembrane helix</keyword>
<feature type="transmembrane region" description="Helical" evidence="1">
    <location>
        <begin position="50"/>
        <end position="69"/>
    </location>
</feature>
<evidence type="ECO:0000313" key="2">
    <source>
        <dbReference type="EMBL" id="EAN77416.1"/>
    </source>
</evidence>
<dbReference type="PaxDb" id="5691-EAN77416"/>
<protein>
    <submittedName>
        <fullName evidence="2">Uncharacterized protein</fullName>
    </submittedName>
</protein>